<keyword evidence="3" id="KW-1185">Reference proteome</keyword>
<dbReference type="AlphaFoldDB" id="A0A7X6ICS2"/>
<dbReference type="Pfam" id="PF13643">
    <property type="entry name" value="DUF4145"/>
    <property type="match status" value="1"/>
</dbReference>
<dbReference type="RefSeq" id="WP_168062783.1">
    <property type="nucleotide sequence ID" value="NZ_VTOW01000004.1"/>
</dbReference>
<dbReference type="Proteomes" id="UP000534783">
    <property type="component" value="Unassembled WGS sequence"/>
</dbReference>
<feature type="domain" description="DUF4145" evidence="1">
    <location>
        <begin position="133"/>
        <end position="225"/>
    </location>
</feature>
<evidence type="ECO:0000259" key="1">
    <source>
        <dbReference type="Pfam" id="PF13643"/>
    </source>
</evidence>
<dbReference type="InterPro" id="IPR025285">
    <property type="entry name" value="DUF4145"/>
</dbReference>
<protein>
    <submittedName>
        <fullName evidence="2">DUF4145 domain-containing protein</fullName>
    </submittedName>
</protein>
<reference evidence="2 3" key="1">
    <citation type="journal article" date="2020" name="Nature">
        <title>Bacterial chemolithoautotrophy via manganese oxidation.</title>
        <authorList>
            <person name="Yu H."/>
            <person name="Leadbetter J.R."/>
        </authorList>
    </citation>
    <scope>NUCLEOTIDE SEQUENCE [LARGE SCALE GENOMIC DNA]</scope>
    <source>
        <strain evidence="2 3">Mn-1</strain>
    </source>
</reference>
<organism evidence="2 3">
    <name type="scientific">Candidatus Manganitrophus noduliformans</name>
    <dbReference type="NCBI Taxonomy" id="2606439"/>
    <lineage>
        <taxon>Bacteria</taxon>
        <taxon>Pseudomonadati</taxon>
        <taxon>Nitrospirota</taxon>
        <taxon>Nitrospiria</taxon>
        <taxon>Candidatus Troglogloeales</taxon>
        <taxon>Candidatus Manganitrophaceae</taxon>
        <taxon>Candidatus Manganitrophus</taxon>
    </lineage>
</organism>
<accession>A0A7X6ICS2</accession>
<comment type="caution">
    <text evidence="2">The sequence shown here is derived from an EMBL/GenBank/DDBJ whole genome shotgun (WGS) entry which is preliminary data.</text>
</comment>
<evidence type="ECO:0000313" key="2">
    <source>
        <dbReference type="EMBL" id="NKE72846.1"/>
    </source>
</evidence>
<dbReference type="EMBL" id="VTOW01000004">
    <property type="protein sequence ID" value="NKE72846.1"/>
    <property type="molecule type" value="Genomic_DNA"/>
</dbReference>
<proteinExistence type="predicted"/>
<gene>
    <name evidence="2" type="ORF">MNODULE_19015</name>
</gene>
<sequence>MNRNVLKLPFILGVPPDWICPTCTRGVLRIKKASFFKEERYGSRNRSQKDWDPEWIEYVYSCLLICTNDQCQEVVANTGIGSLNLDCYEDENGKWVQEYHDLFRPKFFEPHLILLDIPEKCPESVSSPLHESFTLFFSVPNAASNNVRIAIEELLTHLKVKRFNIIKGKRRFISLHQRIYLLPPKYAHLKDLILAIKWLGNSGSHGNGDAKGVITMDDVMDSYDLIEHILHEIYAPKTKKLVALAKKVNKRKGRMKVLSLPF</sequence>
<evidence type="ECO:0000313" key="3">
    <source>
        <dbReference type="Proteomes" id="UP000534783"/>
    </source>
</evidence>
<name>A0A7X6ICS2_9BACT</name>